<dbReference type="SUPFAM" id="SSF52540">
    <property type="entry name" value="P-loop containing nucleoside triphosphate hydrolases"/>
    <property type="match status" value="1"/>
</dbReference>
<reference evidence="2 3" key="1">
    <citation type="submission" date="2022-10" db="EMBL/GenBank/DDBJ databases">
        <title>paucibacter sp. hw8 Genome sequencing.</title>
        <authorList>
            <person name="Park S."/>
        </authorList>
    </citation>
    <scope>NUCLEOTIDE SEQUENCE [LARGE SCALE GENOMIC DNA]</scope>
    <source>
        <strain evidence="3">hw8</strain>
    </source>
</reference>
<dbReference type="PROSITE" id="PS50943">
    <property type="entry name" value="HTH_CROC1"/>
    <property type="match status" value="1"/>
</dbReference>
<proteinExistence type="predicted"/>
<organism evidence="2 3">
    <name type="scientific">Roseateles koreensis</name>
    <dbReference type="NCBI Taxonomy" id="2987526"/>
    <lineage>
        <taxon>Bacteria</taxon>
        <taxon>Pseudomonadati</taxon>
        <taxon>Pseudomonadota</taxon>
        <taxon>Betaproteobacteria</taxon>
        <taxon>Burkholderiales</taxon>
        <taxon>Sphaerotilaceae</taxon>
        <taxon>Roseateles</taxon>
    </lineage>
</organism>
<accession>A0ABT5KWV2</accession>
<dbReference type="Pfam" id="PF13560">
    <property type="entry name" value="HTH_31"/>
    <property type="match status" value="1"/>
</dbReference>
<dbReference type="Proteomes" id="UP001219862">
    <property type="component" value="Unassembled WGS sequence"/>
</dbReference>
<evidence type="ECO:0000259" key="1">
    <source>
        <dbReference type="PROSITE" id="PS50943"/>
    </source>
</evidence>
<dbReference type="CDD" id="cd00093">
    <property type="entry name" value="HTH_XRE"/>
    <property type="match status" value="1"/>
</dbReference>
<dbReference type="EMBL" id="JAQQXS010000012">
    <property type="protein sequence ID" value="MDC8786306.1"/>
    <property type="molecule type" value="Genomic_DNA"/>
</dbReference>
<dbReference type="Gene3D" id="1.10.260.40">
    <property type="entry name" value="lambda repressor-like DNA-binding domains"/>
    <property type="match status" value="1"/>
</dbReference>
<dbReference type="InterPro" id="IPR001387">
    <property type="entry name" value="Cro/C1-type_HTH"/>
</dbReference>
<protein>
    <submittedName>
        <fullName evidence="2">Helix-turn-helix transcriptional regulator</fullName>
    </submittedName>
</protein>
<sequence>MATDEVLSAVELGRHLMQVRERSGIKQAELAKRVSLSAAVLSRIESGDRPVTREEVQDILVQLGTPEAAELAKAVQRTWKVLPRPPLDHPDQDLLWDADLVAHELVELRERPDTPHAFERRLSEYIDELGRGATMLLKREHQVAFIGSIGVGKSTAICKMTGLEVQKDDGTMTPVLEVGGGGITVCEVHLRTGPEFGLIVEPKGDDELRQDVLDLADSILKGVPAPDEDGPSGQESQGISKEVARALRNMAGLAVQRPKGADGKRTTVDPAKQLAQQFPTQREFVVEVLSRMDLHRRDKRDIWYDSASGKAPKTWLRETFAAINNGRSSEFTLPRRIEVVVPEKLLQVADLTVRFIDTKGIDRNAAREDIECHFDDPHTLAVLCSPFNNAPAAEARLLLERAKDAGIRTLDTNAALLVLPRPTEALAMKDDATSAPVESAEEGYELKGEQIALALEPLGLQTLGVAFYNANEDPAASAQEFLLERLTKARAAFRTRIAEATTGAQALLRNHGEERIHAVLRDAGETLHTWALQNAAVQPVQGHVQESLMAQIQVAYASTVRAAVRREGEWPQLSYSHHIGYGARRLAVMALEKPVEQFTGHCRLMAATPSYAEAADLLVQAERVLTVSYEELLRKVQLMGQTVFKDALKADPMLWQACMDEWGQGPGYKSRVAGHNRDWFNDGARRKLQDELQALIAREWTRALANVTALLEPQQ</sequence>
<feature type="domain" description="HTH cro/C1-type" evidence="1">
    <location>
        <begin position="16"/>
        <end position="71"/>
    </location>
</feature>
<name>A0ABT5KWV2_9BURK</name>
<evidence type="ECO:0000313" key="3">
    <source>
        <dbReference type="Proteomes" id="UP001219862"/>
    </source>
</evidence>
<gene>
    <name evidence="2" type="ORF">PRZ01_14015</name>
</gene>
<dbReference type="RefSeq" id="WP_273597421.1">
    <property type="nucleotide sequence ID" value="NZ_JAQQXS010000012.1"/>
</dbReference>
<dbReference type="InterPro" id="IPR027417">
    <property type="entry name" value="P-loop_NTPase"/>
</dbReference>
<evidence type="ECO:0000313" key="2">
    <source>
        <dbReference type="EMBL" id="MDC8786306.1"/>
    </source>
</evidence>
<dbReference type="InterPro" id="IPR010982">
    <property type="entry name" value="Lambda_DNA-bd_dom_sf"/>
</dbReference>
<dbReference type="SUPFAM" id="SSF47413">
    <property type="entry name" value="lambda repressor-like DNA-binding domains"/>
    <property type="match status" value="1"/>
</dbReference>
<dbReference type="SMART" id="SM00530">
    <property type="entry name" value="HTH_XRE"/>
    <property type="match status" value="1"/>
</dbReference>
<keyword evidence="3" id="KW-1185">Reference proteome</keyword>
<comment type="caution">
    <text evidence="2">The sequence shown here is derived from an EMBL/GenBank/DDBJ whole genome shotgun (WGS) entry which is preliminary data.</text>
</comment>